<dbReference type="Proteomes" id="UP000262073">
    <property type="component" value="Chromosome"/>
</dbReference>
<protein>
    <submittedName>
        <fullName evidence="1">Uncharacterized protein</fullName>
    </submittedName>
</protein>
<organism evidence="1 2">
    <name type="scientific">Salinimonas sediminis</name>
    <dbReference type="NCBI Taxonomy" id="2303538"/>
    <lineage>
        <taxon>Bacteria</taxon>
        <taxon>Pseudomonadati</taxon>
        <taxon>Pseudomonadota</taxon>
        <taxon>Gammaproteobacteria</taxon>
        <taxon>Alteromonadales</taxon>
        <taxon>Alteromonadaceae</taxon>
        <taxon>Alteromonas/Salinimonas group</taxon>
        <taxon>Salinimonas</taxon>
    </lineage>
</organism>
<evidence type="ECO:0000313" key="2">
    <source>
        <dbReference type="Proteomes" id="UP000262073"/>
    </source>
</evidence>
<accession>A0A346NMB5</accession>
<dbReference type="EMBL" id="CP031769">
    <property type="protein sequence ID" value="AXR06672.1"/>
    <property type="molecule type" value="Genomic_DNA"/>
</dbReference>
<sequence length="210" mass="23759">MRKPPPIEEIFAHINTAHLAALMNEGNEEPGSIRKWLANYRPEMSEASKSFFNDLNVSKKSFSLALKKYFQQYQKRRSFITMHDGKDTGHWIGAFGATWEEAGGVYDTDKTEDRKLTPEELKRAAKKGIVTYIDEKEPSVFDAVLELVVKDRESLNRIISLLDQCGLPIVTMQNGKSESLVTMAIGCPNSSELNQVIKNNELPAYAKQYL</sequence>
<proteinExistence type="predicted"/>
<gene>
    <name evidence="1" type="ORF">D0Y50_09985</name>
</gene>
<keyword evidence="2" id="KW-1185">Reference proteome</keyword>
<dbReference type="OrthoDB" id="9822037at2"/>
<dbReference type="KEGG" id="salm:D0Y50_09985"/>
<dbReference type="AlphaFoldDB" id="A0A346NMB5"/>
<name>A0A346NMB5_9ALTE</name>
<dbReference type="RefSeq" id="WP_117316767.1">
    <property type="nucleotide sequence ID" value="NZ_CP031769.1"/>
</dbReference>
<reference evidence="1 2" key="1">
    <citation type="submission" date="2018-08" db="EMBL/GenBank/DDBJ databases">
        <title>Salinimonas sediminis sp. nov., a piezophilic bacterium isolated from a deep-sea sediment sample from the New Britain Trench.</title>
        <authorList>
            <person name="Cao J."/>
        </authorList>
    </citation>
    <scope>NUCLEOTIDE SEQUENCE [LARGE SCALE GENOMIC DNA]</scope>
    <source>
        <strain evidence="1 2">N102</strain>
    </source>
</reference>
<evidence type="ECO:0000313" key="1">
    <source>
        <dbReference type="EMBL" id="AXR06672.1"/>
    </source>
</evidence>